<gene>
    <name evidence="2" type="ORF">OTU49_009239</name>
</gene>
<comment type="caution">
    <text evidence="2">The sequence shown here is derived from an EMBL/GenBank/DDBJ whole genome shotgun (WGS) entry which is preliminary data.</text>
</comment>
<feature type="non-terminal residue" evidence="2">
    <location>
        <position position="116"/>
    </location>
</feature>
<protein>
    <submittedName>
        <fullName evidence="2">Uncharacterized protein</fullName>
    </submittedName>
</protein>
<feature type="region of interest" description="Disordered" evidence="1">
    <location>
        <begin position="18"/>
        <end position="86"/>
    </location>
</feature>
<dbReference type="EMBL" id="JARKIK010000072">
    <property type="protein sequence ID" value="KAK8728341.1"/>
    <property type="molecule type" value="Genomic_DNA"/>
</dbReference>
<evidence type="ECO:0000313" key="3">
    <source>
        <dbReference type="Proteomes" id="UP001445076"/>
    </source>
</evidence>
<keyword evidence="3" id="KW-1185">Reference proteome</keyword>
<evidence type="ECO:0000256" key="1">
    <source>
        <dbReference type="SAM" id="MobiDB-lite"/>
    </source>
</evidence>
<name>A0AAW0WM68_CHEQU</name>
<proteinExistence type="predicted"/>
<accession>A0AAW0WM68</accession>
<evidence type="ECO:0000313" key="2">
    <source>
        <dbReference type="EMBL" id="KAK8728341.1"/>
    </source>
</evidence>
<sequence>HFKITDLLSVKNVNVLQSAEKEDEVTSHESDAVFPGGGGSDGFPSTSCGESVLIPPMKMPESNTENFDESEVETMVSKSLSDSDNGDVLSIYASSLDGMDSDVEFECQHNSEYQKL</sequence>
<feature type="non-terminal residue" evidence="2">
    <location>
        <position position="1"/>
    </location>
</feature>
<reference evidence="2 3" key="1">
    <citation type="journal article" date="2024" name="BMC Genomics">
        <title>Genome assembly of redclaw crayfish (Cherax quadricarinatus) provides insights into its immune adaptation and hypoxia tolerance.</title>
        <authorList>
            <person name="Liu Z."/>
            <person name="Zheng J."/>
            <person name="Li H."/>
            <person name="Fang K."/>
            <person name="Wang S."/>
            <person name="He J."/>
            <person name="Zhou D."/>
            <person name="Weng S."/>
            <person name="Chi M."/>
            <person name="Gu Z."/>
            <person name="He J."/>
            <person name="Li F."/>
            <person name="Wang M."/>
        </authorList>
    </citation>
    <scope>NUCLEOTIDE SEQUENCE [LARGE SCALE GENOMIC DNA]</scope>
    <source>
        <strain evidence="2">ZL_2023a</strain>
    </source>
</reference>
<dbReference type="Proteomes" id="UP001445076">
    <property type="component" value="Unassembled WGS sequence"/>
</dbReference>
<dbReference type="AlphaFoldDB" id="A0AAW0WM68"/>
<organism evidence="2 3">
    <name type="scientific">Cherax quadricarinatus</name>
    <name type="common">Australian red claw crayfish</name>
    <dbReference type="NCBI Taxonomy" id="27406"/>
    <lineage>
        <taxon>Eukaryota</taxon>
        <taxon>Metazoa</taxon>
        <taxon>Ecdysozoa</taxon>
        <taxon>Arthropoda</taxon>
        <taxon>Crustacea</taxon>
        <taxon>Multicrustacea</taxon>
        <taxon>Malacostraca</taxon>
        <taxon>Eumalacostraca</taxon>
        <taxon>Eucarida</taxon>
        <taxon>Decapoda</taxon>
        <taxon>Pleocyemata</taxon>
        <taxon>Astacidea</taxon>
        <taxon>Parastacoidea</taxon>
        <taxon>Parastacidae</taxon>
        <taxon>Cherax</taxon>
    </lineage>
</organism>